<organism evidence="1 2">
    <name type="scientific">Colletotrichum spinosum</name>
    <dbReference type="NCBI Taxonomy" id="1347390"/>
    <lineage>
        <taxon>Eukaryota</taxon>
        <taxon>Fungi</taxon>
        <taxon>Dikarya</taxon>
        <taxon>Ascomycota</taxon>
        <taxon>Pezizomycotina</taxon>
        <taxon>Sordariomycetes</taxon>
        <taxon>Hypocreomycetidae</taxon>
        <taxon>Glomerellales</taxon>
        <taxon>Glomerellaceae</taxon>
        <taxon>Colletotrichum</taxon>
        <taxon>Colletotrichum orbiculare species complex</taxon>
    </lineage>
</organism>
<keyword evidence="2" id="KW-1185">Reference proteome</keyword>
<gene>
    <name evidence="1" type="ORF">C8035_v011607</name>
</gene>
<reference evidence="1 2" key="1">
    <citation type="submission" date="2018-11" db="EMBL/GenBank/DDBJ databases">
        <title>Genome sequence and assembly of Colletotrichum spinosum.</title>
        <authorList>
            <person name="Gan P."/>
            <person name="Shirasu K."/>
        </authorList>
    </citation>
    <scope>NUCLEOTIDE SEQUENCE [LARGE SCALE GENOMIC DNA]</scope>
    <source>
        <strain evidence="1 2">CBS 515.97</strain>
    </source>
</reference>
<dbReference type="AlphaFoldDB" id="A0A4R8QBC4"/>
<proteinExistence type="predicted"/>
<dbReference type="Proteomes" id="UP000295083">
    <property type="component" value="Unassembled WGS sequence"/>
</dbReference>
<accession>A0A4R8QBC4</accession>
<comment type="caution">
    <text evidence="1">The sequence shown here is derived from an EMBL/GenBank/DDBJ whole genome shotgun (WGS) entry which is preliminary data.</text>
</comment>
<protein>
    <submittedName>
        <fullName evidence="1">Uncharacterized protein</fullName>
    </submittedName>
</protein>
<sequence>MPMLEKQRTPRNPLWTTACASLYFTRYVAELVIAPSKCSGILRERLRTSPARQGRWGHQTMPDFLLTTTKTRQDGASADNAMPSYLLRMRTTRVDCS</sequence>
<evidence type="ECO:0000313" key="2">
    <source>
        <dbReference type="Proteomes" id="UP000295083"/>
    </source>
</evidence>
<name>A0A4R8QBC4_9PEZI</name>
<dbReference type="EMBL" id="QAPG01000076">
    <property type="protein sequence ID" value="TDZ32545.1"/>
    <property type="molecule type" value="Genomic_DNA"/>
</dbReference>
<evidence type="ECO:0000313" key="1">
    <source>
        <dbReference type="EMBL" id="TDZ32545.1"/>
    </source>
</evidence>